<evidence type="ECO:0000313" key="1">
    <source>
        <dbReference type="EMBL" id="RRT37339.1"/>
    </source>
</evidence>
<dbReference type="EMBL" id="AMZH03022415">
    <property type="protein sequence ID" value="RRT37339.1"/>
    <property type="molecule type" value="Genomic_DNA"/>
</dbReference>
<organism evidence="1 2">
    <name type="scientific">Ensete ventricosum</name>
    <name type="common">Abyssinian banana</name>
    <name type="synonym">Musa ensete</name>
    <dbReference type="NCBI Taxonomy" id="4639"/>
    <lineage>
        <taxon>Eukaryota</taxon>
        <taxon>Viridiplantae</taxon>
        <taxon>Streptophyta</taxon>
        <taxon>Embryophyta</taxon>
        <taxon>Tracheophyta</taxon>
        <taxon>Spermatophyta</taxon>
        <taxon>Magnoliopsida</taxon>
        <taxon>Liliopsida</taxon>
        <taxon>Zingiberales</taxon>
        <taxon>Musaceae</taxon>
        <taxon>Ensete</taxon>
    </lineage>
</organism>
<proteinExistence type="predicted"/>
<protein>
    <submittedName>
        <fullName evidence="1">Uncharacterized protein</fullName>
    </submittedName>
</protein>
<name>A0A426XCX5_ENSVE</name>
<reference evidence="1 2" key="1">
    <citation type="journal article" date="2014" name="Agronomy (Basel)">
        <title>A Draft Genome Sequence for Ensete ventricosum, the Drought-Tolerant Tree Against Hunger.</title>
        <authorList>
            <person name="Harrison J."/>
            <person name="Moore K.A."/>
            <person name="Paszkiewicz K."/>
            <person name="Jones T."/>
            <person name="Grant M."/>
            <person name="Ambacheew D."/>
            <person name="Muzemil S."/>
            <person name="Studholme D.J."/>
        </authorList>
    </citation>
    <scope>NUCLEOTIDE SEQUENCE [LARGE SCALE GENOMIC DNA]</scope>
</reference>
<accession>A0A426XCX5</accession>
<dbReference type="AlphaFoldDB" id="A0A426XCX5"/>
<evidence type="ECO:0000313" key="2">
    <source>
        <dbReference type="Proteomes" id="UP000287651"/>
    </source>
</evidence>
<sequence>MYVLRKDPTVAMNTRSSERLNDEFLLLLLFPRKHPETMTSAFVEGGRRNQTPVGGISYEGRSMDVKRGLPLPLFLSNSPDHPLFLPSPHLITLRVFGMQ</sequence>
<comment type="caution">
    <text evidence="1">The sequence shown here is derived from an EMBL/GenBank/DDBJ whole genome shotgun (WGS) entry which is preliminary data.</text>
</comment>
<gene>
    <name evidence="1" type="ORF">B296_00029561</name>
</gene>
<dbReference type="Proteomes" id="UP000287651">
    <property type="component" value="Unassembled WGS sequence"/>
</dbReference>